<dbReference type="Gene3D" id="2.30.29.30">
    <property type="entry name" value="Pleckstrin-homology domain (PH domain)/Phosphotyrosine-binding domain (PTB)"/>
    <property type="match status" value="1"/>
</dbReference>
<feature type="region of interest" description="Disordered" evidence="1">
    <location>
        <begin position="1"/>
        <end position="49"/>
    </location>
</feature>
<dbReference type="EMBL" id="VLTL01000005">
    <property type="protein sequence ID" value="KAA0171711.1"/>
    <property type="molecule type" value="Genomic_DNA"/>
</dbReference>
<sequence>MDQPVREPAADAAAHAAAGSDEGESADHEPRPTDEDENGFVYADGTFPRLAPRDERPKLLLKIGLDEAAFILAEGQSLRRCVQKGWLLKQSDPSRWIKGWKRRYFRVVVHTRVELLNEELSMRGAQQPRMDEVVTAAWLLYYEDELVTEPKETIDLFGRRAGSPEPSVERSFPSAFQVAHERRRTYVLRPCPIDNETEDLDVLADESTRWTHTINAAVDSIGRLFIERFRRAA</sequence>
<organism evidence="3 6">
    <name type="scientific">Cafeteria roenbergensis</name>
    <name type="common">Marine flagellate</name>
    <dbReference type="NCBI Taxonomy" id="33653"/>
    <lineage>
        <taxon>Eukaryota</taxon>
        <taxon>Sar</taxon>
        <taxon>Stramenopiles</taxon>
        <taxon>Bigyra</taxon>
        <taxon>Opalozoa</taxon>
        <taxon>Bicosoecida</taxon>
        <taxon>Cafeteriaceae</taxon>
        <taxon>Cafeteria</taxon>
    </lineage>
</organism>
<dbReference type="Proteomes" id="UP000324907">
    <property type="component" value="Unassembled WGS sequence"/>
</dbReference>
<protein>
    <recommendedName>
        <fullName evidence="2">PH domain-containing protein</fullName>
    </recommendedName>
</protein>
<dbReference type="EMBL" id="VLTM01000004">
    <property type="protein sequence ID" value="KAA0167750.1"/>
    <property type="molecule type" value="Genomic_DNA"/>
</dbReference>
<feature type="compositionally biased region" description="Low complexity" evidence="1">
    <location>
        <begin position="10"/>
        <end position="20"/>
    </location>
</feature>
<dbReference type="SUPFAM" id="SSF50729">
    <property type="entry name" value="PH domain-like"/>
    <property type="match status" value="1"/>
</dbReference>
<evidence type="ECO:0000313" key="5">
    <source>
        <dbReference type="Proteomes" id="UP000324907"/>
    </source>
</evidence>
<evidence type="ECO:0000259" key="2">
    <source>
        <dbReference type="PROSITE" id="PS50003"/>
    </source>
</evidence>
<feature type="domain" description="PH" evidence="2">
    <location>
        <begin position="80"/>
        <end position="219"/>
    </location>
</feature>
<dbReference type="PROSITE" id="PS50003">
    <property type="entry name" value="PH_DOMAIN"/>
    <property type="match status" value="1"/>
</dbReference>
<name>A0A5A8DV51_CAFRO</name>
<dbReference type="CDD" id="cd00821">
    <property type="entry name" value="PH"/>
    <property type="match status" value="1"/>
</dbReference>
<evidence type="ECO:0000313" key="6">
    <source>
        <dbReference type="Proteomes" id="UP000325113"/>
    </source>
</evidence>
<accession>A0A5A8DV51</accession>
<evidence type="ECO:0000256" key="1">
    <source>
        <dbReference type="SAM" id="MobiDB-lite"/>
    </source>
</evidence>
<dbReference type="Proteomes" id="UP000325113">
    <property type="component" value="Unassembled WGS sequence"/>
</dbReference>
<dbReference type="AlphaFoldDB" id="A0A5A8DV51"/>
<dbReference type="InterPro" id="IPR011993">
    <property type="entry name" value="PH-like_dom_sf"/>
</dbReference>
<dbReference type="InterPro" id="IPR001849">
    <property type="entry name" value="PH_domain"/>
</dbReference>
<proteinExistence type="predicted"/>
<reference evidence="5 6" key="1">
    <citation type="submission" date="2019-07" db="EMBL/GenBank/DDBJ databases">
        <title>Genomes of Cafeteria roenbergensis.</title>
        <authorList>
            <person name="Fischer M.G."/>
            <person name="Hackl T."/>
            <person name="Roman M."/>
        </authorList>
    </citation>
    <scope>NUCLEOTIDE SEQUENCE [LARGE SCALE GENOMIC DNA]</scope>
    <source>
        <strain evidence="3 6">Cflag</strain>
        <strain evidence="4 5">RCC970-E3</strain>
    </source>
</reference>
<evidence type="ECO:0000313" key="3">
    <source>
        <dbReference type="EMBL" id="KAA0167750.1"/>
    </source>
</evidence>
<gene>
    <name evidence="4" type="ORF">FNF28_00644</name>
    <name evidence="3" type="ORF">FNF31_00685</name>
</gene>
<evidence type="ECO:0000313" key="4">
    <source>
        <dbReference type="EMBL" id="KAA0171711.1"/>
    </source>
</evidence>
<comment type="caution">
    <text evidence="3">The sequence shown here is derived from an EMBL/GenBank/DDBJ whole genome shotgun (WGS) entry which is preliminary data.</text>
</comment>